<evidence type="ECO:0000256" key="4">
    <source>
        <dbReference type="ARBA" id="ARBA00023315"/>
    </source>
</evidence>
<comment type="catalytic activity">
    <reaction evidence="7">
        <text>an acyl-CoA + a 1,2-diacyl-sn-glycerol = a triacyl-sn-glycerol + CoA</text>
        <dbReference type="Rhea" id="RHEA:10868"/>
        <dbReference type="ChEBI" id="CHEBI:17815"/>
        <dbReference type="ChEBI" id="CHEBI:57287"/>
        <dbReference type="ChEBI" id="CHEBI:58342"/>
        <dbReference type="ChEBI" id="CHEBI:64615"/>
        <dbReference type="EC" id="2.3.1.20"/>
    </reaction>
</comment>
<reference evidence="11 12" key="1">
    <citation type="submission" date="2014-11" db="EMBL/GenBank/DDBJ databases">
        <authorList>
            <person name="Zhu J."/>
            <person name="Qi W."/>
            <person name="Song R."/>
        </authorList>
    </citation>
    <scope>NUCLEOTIDE SEQUENCE [LARGE SCALE GENOMIC DNA]</scope>
</reference>
<proteinExistence type="inferred from homology"/>
<dbReference type="VEuPathDB" id="CryptoDB:Vbra_1964"/>
<dbReference type="EMBL" id="CDMY01000104">
    <property type="protein sequence ID" value="CEL92754.1"/>
    <property type="molecule type" value="Genomic_DNA"/>
</dbReference>
<evidence type="ECO:0000256" key="3">
    <source>
        <dbReference type="ARBA" id="ARBA00022679"/>
    </source>
</evidence>
<evidence type="ECO:0000256" key="5">
    <source>
        <dbReference type="ARBA" id="ARBA00024360"/>
    </source>
</evidence>
<comment type="catalytic activity">
    <reaction evidence="6">
        <text>a long chain fatty alcohol + a fatty acyl-CoA = a long-chain alcohol wax ester + CoA</text>
        <dbReference type="Rhea" id="RHEA:38443"/>
        <dbReference type="ChEBI" id="CHEBI:17135"/>
        <dbReference type="ChEBI" id="CHEBI:57287"/>
        <dbReference type="ChEBI" id="CHEBI:77636"/>
        <dbReference type="ChEBI" id="CHEBI:235323"/>
        <dbReference type="EC" id="2.3.1.75"/>
    </reaction>
</comment>
<dbReference type="Pfam" id="PF03007">
    <property type="entry name" value="WS_DGAT_cat"/>
    <property type="match status" value="1"/>
</dbReference>
<dbReference type="InterPro" id="IPR009721">
    <property type="entry name" value="O-acyltransferase_WSD1_C"/>
</dbReference>
<gene>
    <name evidence="11" type="ORF">Vbra_1964</name>
</gene>
<comment type="pathway">
    <text evidence="2">Lipid metabolism.</text>
</comment>
<dbReference type="PANTHER" id="PTHR31650">
    <property type="entry name" value="O-ACYLTRANSFERASE (WSD1-LIKE) FAMILY PROTEIN"/>
    <property type="match status" value="1"/>
</dbReference>
<evidence type="ECO:0000256" key="6">
    <source>
        <dbReference type="ARBA" id="ARBA00047604"/>
    </source>
</evidence>
<name>A0A0G4EB77_VITBC</name>
<evidence type="ECO:0000259" key="9">
    <source>
        <dbReference type="Pfam" id="PF03007"/>
    </source>
</evidence>
<evidence type="ECO:0000313" key="11">
    <source>
        <dbReference type="EMBL" id="CEL92754.1"/>
    </source>
</evidence>
<dbReference type="UniPathway" id="UPA00282"/>
<protein>
    <submittedName>
        <fullName evidence="11">Uncharacterized protein</fullName>
    </submittedName>
</protein>
<dbReference type="GO" id="GO:0047196">
    <property type="term" value="F:long-chain-alcohol O-fatty-acyltransferase activity"/>
    <property type="evidence" value="ECO:0007669"/>
    <property type="project" value="UniProtKB-EC"/>
</dbReference>
<dbReference type="GO" id="GO:0019432">
    <property type="term" value="P:triglyceride biosynthetic process"/>
    <property type="evidence" value="ECO:0007669"/>
    <property type="project" value="UniProtKB-UniPathway"/>
</dbReference>
<dbReference type="OrthoDB" id="619536at2759"/>
<keyword evidence="3" id="KW-0808">Transferase</keyword>
<comment type="similarity">
    <text evidence="5">In the N-terminal section; belongs to the long-chain O-acyltransferase family.</text>
</comment>
<dbReference type="InterPro" id="IPR045034">
    <property type="entry name" value="O-acyltransferase_WSD1-like"/>
</dbReference>
<dbReference type="PANTHER" id="PTHR31650:SF1">
    <property type="entry name" value="WAX ESTER SYNTHASE_DIACYLGLYCEROL ACYLTRANSFERASE 4-RELATED"/>
    <property type="match status" value="1"/>
</dbReference>
<keyword evidence="4" id="KW-0012">Acyltransferase</keyword>
<dbReference type="AlphaFoldDB" id="A0A0G4EB77"/>
<evidence type="ECO:0000256" key="7">
    <source>
        <dbReference type="ARBA" id="ARBA00048109"/>
    </source>
</evidence>
<sequence>MAAIILELPAALLLAALLLPFLALYYAITAISDLCFRMLTLLLRRSREPFTPLTGQEIQFLTDERFLINATVVADGSLTAESLREMVGRRWLGCDVYGRLKHPRLHCAVQRRLWKLGWVQSDAMDMDHHVVKVPIGDAQEDGGEGENGALTKRELEGWINRVAGTPFGRGRPAWQVLVLEGVTIVDHDEAELRVKPSSVVLLRFHHSIVDGIALFQMLLPALLDPQSAAVASYTAPSPQPTGTSPTPTLADTITTYVMAPLVTLVYYLCDAQKQLSFDTPGARRSARSRDHRMTCTLPLSISLNEAKRVKTLLGGGGGGGKGKQKKRGAKLTLNDLMVSCLSGAYVRYAEKVQRGTSGWRLDSGATKEFVSLPLPMAPAAAADGRGERMEVETASVRTDPEEVFPATATATPSSTLSPAITFHEEDTIATYAPAITLPPPAPPTPPPTPAEPADNADNGDCSCSPSLSDDEKKPVAIVGHAPHATVMGKLGICMPKNTRTGPPSTIGNQWSCNLLNIPTCPGHSAADRARAVSVRLHRFFNRQPLLGRSADLGAFGYLPMVERVTLVVEGVLFAMPTWLSGLFVRELFECVSCAISNVAGPPQLAPLFLSPVVCGVKSVFFHVPFRYGMGVGVSVLSANDTLQIAVMSDPAVLADPHLLLRCFEEEYEAVKREVGL</sequence>
<dbReference type="OMA" id="DERFLIN"/>
<evidence type="ECO:0000259" key="10">
    <source>
        <dbReference type="Pfam" id="PF06974"/>
    </source>
</evidence>
<organism evidence="11 12">
    <name type="scientific">Vitrella brassicaformis (strain CCMP3155)</name>
    <dbReference type="NCBI Taxonomy" id="1169540"/>
    <lineage>
        <taxon>Eukaryota</taxon>
        <taxon>Sar</taxon>
        <taxon>Alveolata</taxon>
        <taxon>Colpodellida</taxon>
        <taxon>Vitrellaceae</taxon>
        <taxon>Vitrella</taxon>
    </lineage>
</organism>
<dbReference type="GO" id="GO:0004144">
    <property type="term" value="F:diacylglycerol O-acyltransferase activity"/>
    <property type="evidence" value="ECO:0007669"/>
    <property type="project" value="UniProtKB-EC"/>
</dbReference>
<comment type="pathway">
    <text evidence="1">Glycerolipid metabolism; triacylglycerol biosynthesis.</text>
</comment>
<keyword evidence="12" id="KW-1185">Reference proteome</keyword>
<feature type="region of interest" description="Disordered" evidence="8">
    <location>
        <begin position="434"/>
        <end position="469"/>
    </location>
</feature>
<feature type="domain" description="O-acyltransferase WSD1 C-terminal" evidence="10">
    <location>
        <begin position="572"/>
        <end position="670"/>
    </location>
</feature>
<accession>A0A0G4EB77</accession>
<evidence type="ECO:0000256" key="2">
    <source>
        <dbReference type="ARBA" id="ARBA00005189"/>
    </source>
</evidence>
<evidence type="ECO:0000256" key="8">
    <source>
        <dbReference type="SAM" id="MobiDB-lite"/>
    </source>
</evidence>
<dbReference type="InterPro" id="IPR004255">
    <property type="entry name" value="O-acyltransferase_WSD1_N"/>
</dbReference>
<dbReference type="GO" id="GO:0005886">
    <property type="term" value="C:plasma membrane"/>
    <property type="evidence" value="ECO:0007669"/>
    <property type="project" value="TreeGrafter"/>
</dbReference>
<feature type="compositionally biased region" description="Pro residues" evidence="8">
    <location>
        <begin position="436"/>
        <end position="450"/>
    </location>
</feature>
<dbReference type="Pfam" id="PF06974">
    <property type="entry name" value="WS_DGAT_C"/>
    <property type="match status" value="1"/>
</dbReference>
<dbReference type="InParanoid" id="A0A0G4EB77"/>
<dbReference type="Proteomes" id="UP000041254">
    <property type="component" value="Unassembled WGS sequence"/>
</dbReference>
<evidence type="ECO:0000313" key="12">
    <source>
        <dbReference type="Proteomes" id="UP000041254"/>
    </source>
</evidence>
<feature type="domain" description="O-acyltransferase WSD1-like N-terminal" evidence="9">
    <location>
        <begin position="115"/>
        <end position="275"/>
    </location>
</feature>
<dbReference type="STRING" id="1169540.A0A0G4EB77"/>
<evidence type="ECO:0000256" key="1">
    <source>
        <dbReference type="ARBA" id="ARBA00004771"/>
    </source>
</evidence>